<sequence length="266" mass="28640">MTATSRPQPPAAHGNGTRAPPDNGAETFAKFFECWILQQSRDLDALRAAAAAPPAGPGPDDDADPRRLVDRVLGHYEHYYRAKSAAASADVLPMFAPSWISATETLYLWCGGWRPTAALHLLYSKSCAQLEAQLPAFLDGAGLRDGDLGGLDAEQLQAADQLQRRTIRSEREIDEAAASAQESLATTKMVELAGGGGAAEQGMEREMEAKAEGMRRVLEMADGLRMDTLRAVVALLRPPQAVHFLVAAAELHLAVHDFGRRKDAAE</sequence>
<protein>
    <submittedName>
        <fullName evidence="1">Uncharacterized protein</fullName>
    </submittedName>
</protein>
<keyword evidence="2" id="KW-1185">Reference proteome</keyword>
<dbReference type="Proteomes" id="UP001732700">
    <property type="component" value="Chromosome 3C"/>
</dbReference>
<name>A0ACD5VNU1_AVESA</name>
<evidence type="ECO:0000313" key="2">
    <source>
        <dbReference type="Proteomes" id="UP001732700"/>
    </source>
</evidence>
<dbReference type="EnsemblPlants" id="AVESA.00010b.r2.3CG0460680.1">
    <property type="protein sequence ID" value="AVESA.00010b.r2.3CG0460680.1.CDS"/>
    <property type="gene ID" value="AVESA.00010b.r2.3CG0460680"/>
</dbReference>
<evidence type="ECO:0000313" key="1">
    <source>
        <dbReference type="EnsemblPlants" id="AVESA.00010b.r2.3CG0460680.1.CDS"/>
    </source>
</evidence>
<reference evidence="1" key="1">
    <citation type="submission" date="2021-05" db="EMBL/GenBank/DDBJ databases">
        <authorList>
            <person name="Scholz U."/>
            <person name="Mascher M."/>
            <person name="Fiebig A."/>
        </authorList>
    </citation>
    <scope>NUCLEOTIDE SEQUENCE [LARGE SCALE GENOMIC DNA]</scope>
</reference>
<reference evidence="1" key="2">
    <citation type="submission" date="2025-09" db="UniProtKB">
        <authorList>
            <consortium name="EnsemblPlants"/>
        </authorList>
    </citation>
    <scope>IDENTIFICATION</scope>
</reference>
<organism evidence="1 2">
    <name type="scientific">Avena sativa</name>
    <name type="common">Oat</name>
    <dbReference type="NCBI Taxonomy" id="4498"/>
    <lineage>
        <taxon>Eukaryota</taxon>
        <taxon>Viridiplantae</taxon>
        <taxon>Streptophyta</taxon>
        <taxon>Embryophyta</taxon>
        <taxon>Tracheophyta</taxon>
        <taxon>Spermatophyta</taxon>
        <taxon>Magnoliopsida</taxon>
        <taxon>Liliopsida</taxon>
        <taxon>Poales</taxon>
        <taxon>Poaceae</taxon>
        <taxon>BOP clade</taxon>
        <taxon>Pooideae</taxon>
        <taxon>Poodae</taxon>
        <taxon>Poeae</taxon>
        <taxon>Poeae Chloroplast Group 1 (Aveneae type)</taxon>
        <taxon>Aveninae</taxon>
        <taxon>Avena</taxon>
    </lineage>
</organism>
<proteinExistence type="predicted"/>
<accession>A0ACD5VNU1</accession>